<organism evidence="1 2">
    <name type="scientific">Posidoniimonas polymericola</name>
    <dbReference type="NCBI Taxonomy" id="2528002"/>
    <lineage>
        <taxon>Bacteria</taxon>
        <taxon>Pseudomonadati</taxon>
        <taxon>Planctomycetota</taxon>
        <taxon>Planctomycetia</taxon>
        <taxon>Pirellulales</taxon>
        <taxon>Lacipirellulaceae</taxon>
        <taxon>Posidoniimonas</taxon>
    </lineage>
</organism>
<protein>
    <submittedName>
        <fullName evidence="1">Uncharacterized protein</fullName>
    </submittedName>
</protein>
<reference evidence="1 2" key="1">
    <citation type="submission" date="2019-02" db="EMBL/GenBank/DDBJ databases">
        <title>Deep-cultivation of Planctomycetes and their phenomic and genomic characterization uncovers novel biology.</title>
        <authorList>
            <person name="Wiegand S."/>
            <person name="Jogler M."/>
            <person name="Boedeker C."/>
            <person name="Pinto D."/>
            <person name="Vollmers J."/>
            <person name="Rivas-Marin E."/>
            <person name="Kohn T."/>
            <person name="Peeters S.H."/>
            <person name="Heuer A."/>
            <person name="Rast P."/>
            <person name="Oberbeckmann S."/>
            <person name="Bunk B."/>
            <person name="Jeske O."/>
            <person name="Meyerdierks A."/>
            <person name="Storesund J.E."/>
            <person name="Kallscheuer N."/>
            <person name="Luecker S."/>
            <person name="Lage O.M."/>
            <person name="Pohl T."/>
            <person name="Merkel B.J."/>
            <person name="Hornburger P."/>
            <person name="Mueller R.-W."/>
            <person name="Bruemmer F."/>
            <person name="Labrenz M."/>
            <person name="Spormann A.M."/>
            <person name="Op Den Camp H."/>
            <person name="Overmann J."/>
            <person name="Amann R."/>
            <person name="Jetten M.S.M."/>
            <person name="Mascher T."/>
            <person name="Medema M.H."/>
            <person name="Devos D.P."/>
            <person name="Kaster A.-K."/>
            <person name="Ovreas L."/>
            <person name="Rohde M."/>
            <person name="Galperin M.Y."/>
            <person name="Jogler C."/>
        </authorList>
    </citation>
    <scope>NUCLEOTIDE SEQUENCE [LARGE SCALE GENOMIC DNA]</scope>
    <source>
        <strain evidence="1 2">Pla123a</strain>
    </source>
</reference>
<name>A0A5C5YBG0_9BACT</name>
<proteinExistence type="predicted"/>
<keyword evidence="2" id="KW-1185">Reference proteome</keyword>
<accession>A0A5C5YBG0</accession>
<gene>
    <name evidence="1" type="ORF">Pla123a_40190</name>
</gene>
<dbReference type="Proteomes" id="UP000318478">
    <property type="component" value="Unassembled WGS sequence"/>
</dbReference>
<dbReference type="OrthoDB" id="290785at2"/>
<dbReference type="EMBL" id="SJPO01000011">
    <property type="protein sequence ID" value="TWT72720.1"/>
    <property type="molecule type" value="Genomic_DNA"/>
</dbReference>
<evidence type="ECO:0000313" key="2">
    <source>
        <dbReference type="Proteomes" id="UP000318478"/>
    </source>
</evidence>
<comment type="caution">
    <text evidence="1">The sequence shown here is derived from an EMBL/GenBank/DDBJ whole genome shotgun (WGS) entry which is preliminary data.</text>
</comment>
<dbReference type="RefSeq" id="WP_146590260.1">
    <property type="nucleotide sequence ID" value="NZ_SJPO01000011.1"/>
</dbReference>
<dbReference type="PROSITE" id="PS51257">
    <property type="entry name" value="PROKAR_LIPOPROTEIN"/>
    <property type="match status" value="1"/>
</dbReference>
<sequence>MKHLKHANLEQAVSSVVAALVAMALTGCPGPVSTPEGDAAAHADHDHGDGHEHATTLVGAYEELEHMAADIKSSFQADKPGDAHDAMHEIGHVILSIPALAEKAGVGSADEVKQVTDDLMDGFAKLDDVMHGGDKVTWDDVSAKIDAAMQKLEGWLPADAHADHDHDGDDHADHQH</sequence>
<dbReference type="AlphaFoldDB" id="A0A5C5YBG0"/>
<evidence type="ECO:0000313" key="1">
    <source>
        <dbReference type="EMBL" id="TWT72720.1"/>
    </source>
</evidence>